<proteinExistence type="predicted"/>
<organism evidence="2 3">
    <name type="scientific">Bimuria novae-zelandiae CBS 107.79</name>
    <dbReference type="NCBI Taxonomy" id="1447943"/>
    <lineage>
        <taxon>Eukaryota</taxon>
        <taxon>Fungi</taxon>
        <taxon>Dikarya</taxon>
        <taxon>Ascomycota</taxon>
        <taxon>Pezizomycotina</taxon>
        <taxon>Dothideomycetes</taxon>
        <taxon>Pleosporomycetidae</taxon>
        <taxon>Pleosporales</taxon>
        <taxon>Massarineae</taxon>
        <taxon>Didymosphaeriaceae</taxon>
        <taxon>Bimuria</taxon>
    </lineage>
</organism>
<dbReference type="AlphaFoldDB" id="A0A6A5V3Z7"/>
<accession>A0A6A5V3Z7</accession>
<dbReference type="OrthoDB" id="5417628at2759"/>
<feature type="compositionally biased region" description="Basic and acidic residues" evidence="1">
    <location>
        <begin position="672"/>
        <end position="682"/>
    </location>
</feature>
<feature type="region of interest" description="Disordered" evidence="1">
    <location>
        <begin position="652"/>
        <end position="682"/>
    </location>
</feature>
<feature type="region of interest" description="Disordered" evidence="1">
    <location>
        <begin position="258"/>
        <end position="305"/>
    </location>
</feature>
<dbReference type="Proteomes" id="UP000800036">
    <property type="component" value="Unassembled WGS sequence"/>
</dbReference>
<reference evidence="2" key="1">
    <citation type="journal article" date="2020" name="Stud. Mycol.">
        <title>101 Dothideomycetes genomes: a test case for predicting lifestyles and emergence of pathogens.</title>
        <authorList>
            <person name="Haridas S."/>
            <person name="Albert R."/>
            <person name="Binder M."/>
            <person name="Bloem J."/>
            <person name="Labutti K."/>
            <person name="Salamov A."/>
            <person name="Andreopoulos B."/>
            <person name="Baker S."/>
            <person name="Barry K."/>
            <person name="Bills G."/>
            <person name="Bluhm B."/>
            <person name="Cannon C."/>
            <person name="Castanera R."/>
            <person name="Culley D."/>
            <person name="Daum C."/>
            <person name="Ezra D."/>
            <person name="Gonzalez J."/>
            <person name="Henrissat B."/>
            <person name="Kuo A."/>
            <person name="Liang C."/>
            <person name="Lipzen A."/>
            <person name="Lutzoni F."/>
            <person name="Magnuson J."/>
            <person name="Mondo S."/>
            <person name="Nolan M."/>
            <person name="Ohm R."/>
            <person name="Pangilinan J."/>
            <person name="Park H.-J."/>
            <person name="Ramirez L."/>
            <person name="Alfaro M."/>
            <person name="Sun H."/>
            <person name="Tritt A."/>
            <person name="Yoshinaga Y."/>
            <person name="Zwiers L.-H."/>
            <person name="Turgeon B."/>
            <person name="Goodwin S."/>
            <person name="Spatafora J."/>
            <person name="Crous P."/>
            <person name="Grigoriev I."/>
        </authorList>
    </citation>
    <scope>NUCLEOTIDE SEQUENCE</scope>
    <source>
        <strain evidence="2">CBS 107.79</strain>
    </source>
</reference>
<dbReference type="EMBL" id="ML976692">
    <property type="protein sequence ID" value="KAF1971578.1"/>
    <property type="molecule type" value="Genomic_DNA"/>
</dbReference>
<evidence type="ECO:0000313" key="2">
    <source>
        <dbReference type="EMBL" id="KAF1971578.1"/>
    </source>
</evidence>
<protein>
    <submittedName>
        <fullName evidence="2">Uncharacterized protein</fullName>
    </submittedName>
</protein>
<feature type="compositionally biased region" description="Polar residues" evidence="1">
    <location>
        <begin position="419"/>
        <end position="428"/>
    </location>
</feature>
<sequence>MRYDNWDVILFPKDSAVPIQEFKTACYTSQDEHQTFSGEIIRATNITDITPPDGRQVPTLTCYIASLPAAAPFRISIHSWISPAKPSALIESRKRSHQKVVYAIQVIVDGIRLFHGFHDATARWPQEILNEKWSAIGPQHSGSYLTFPQFHHNVLLQHSWDARDDNGRIKVLLSEQLIGKNSSPGELNLGPANDIVCFAFQHAPQDVLEQAGISWPIRNPLYLASGIGGCHVPKKHQSHAAVHDLTIGNRTRSSLSQLSPALLARPRNPEPFIRPSTDPPPHLSQFPKPTTDARRRQSKFWDPPFQDSGLFSGCYDDSRADSWSTKRTTSQSTLDTSMPDLLYASPVFDQPGDPWSSMNPPYQFQMGGHADGKQTRREKGARQVVVTLRDDQLGQIIEAISPPKKGHHRESTSRHPSIGTFTAQTTAHDPSGKVSESAPTHPSAAAVARKVSYQEFLQSRISPNKENLRPPQAQDGIHLPTGFSHAGRIPTPHPFAVPEAQMHRWDSDVSMRDTSSMFSGLSRRPLLRDDRASPAPVPNASGSIKSRKEGIATFTTSSPLELRHEQAIAQSDKARTDTPNVTSSHAHIEDIIDVDAIDEDFKPGHKGGTSSIDSTGRIERKLYSALGEELSFHADIRPMAGVESEAISGIDNSARIETPAASKRKRQGTLGGERDRSPIAKMVREEIDAARLGQSSESPRMRGGE</sequence>
<feature type="region of interest" description="Disordered" evidence="1">
    <location>
        <begin position="403"/>
        <end position="441"/>
    </location>
</feature>
<evidence type="ECO:0000313" key="3">
    <source>
        <dbReference type="Proteomes" id="UP000800036"/>
    </source>
</evidence>
<keyword evidence="3" id="KW-1185">Reference proteome</keyword>
<evidence type="ECO:0000256" key="1">
    <source>
        <dbReference type="SAM" id="MobiDB-lite"/>
    </source>
</evidence>
<name>A0A6A5V3Z7_9PLEO</name>
<gene>
    <name evidence="2" type="ORF">BU23DRAFT_569745</name>
</gene>